<keyword evidence="3" id="KW-1185">Reference proteome</keyword>
<evidence type="ECO:0000313" key="2">
    <source>
        <dbReference type="EMBL" id="CAG8745664.1"/>
    </source>
</evidence>
<keyword evidence="1" id="KW-1133">Transmembrane helix</keyword>
<feature type="transmembrane region" description="Helical" evidence="1">
    <location>
        <begin position="30"/>
        <end position="49"/>
    </location>
</feature>
<dbReference type="Proteomes" id="UP000789570">
    <property type="component" value="Unassembled WGS sequence"/>
</dbReference>
<sequence length="50" mass="5067">IDSAELRSAAFSYDPAAAVILWLGPTAVSYSPAAAVVVLWLGLAAAFTAT</sequence>
<feature type="non-terminal residue" evidence="2">
    <location>
        <position position="1"/>
    </location>
</feature>
<dbReference type="AlphaFoldDB" id="A0A9N9IRG6"/>
<organism evidence="2 3">
    <name type="scientific">Funneliformis caledonium</name>
    <dbReference type="NCBI Taxonomy" id="1117310"/>
    <lineage>
        <taxon>Eukaryota</taxon>
        <taxon>Fungi</taxon>
        <taxon>Fungi incertae sedis</taxon>
        <taxon>Mucoromycota</taxon>
        <taxon>Glomeromycotina</taxon>
        <taxon>Glomeromycetes</taxon>
        <taxon>Glomerales</taxon>
        <taxon>Glomeraceae</taxon>
        <taxon>Funneliformis</taxon>
    </lineage>
</organism>
<name>A0A9N9IRG6_9GLOM</name>
<feature type="non-terminal residue" evidence="2">
    <location>
        <position position="50"/>
    </location>
</feature>
<evidence type="ECO:0000313" key="3">
    <source>
        <dbReference type="Proteomes" id="UP000789570"/>
    </source>
</evidence>
<evidence type="ECO:0000256" key="1">
    <source>
        <dbReference type="SAM" id="Phobius"/>
    </source>
</evidence>
<keyword evidence="1" id="KW-0812">Transmembrane</keyword>
<gene>
    <name evidence="2" type="ORF">FCALED_LOCUS15939</name>
</gene>
<keyword evidence="1" id="KW-0472">Membrane</keyword>
<dbReference type="EMBL" id="CAJVPQ010016435">
    <property type="protein sequence ID" value="CAG8745664.1"/>
    <property type="molecule type" value="Genomic_DNA"/>
</dbReference>
<reference evidence="2" key="1">
    <citation type="submission" date="2021-06" db="EMBL/GenBank/DDBJ databases">
        <authorList>
            <person name="Kallberg Y."/>
            <person name="Tangrot J."/>
            <person name="Rosling A."/>
        </authorList>
    </citation>
    <scope>NUCLEOTIDE SEQUENCE</scope>
    <source>
        <strain evidence="2">UK204</strain>
    </source>
</reference>
<protein>
    <submittedName>
        <fullName evidence="2">6620_t:CDS:1</fullName>
    </submittedName>
</protein>
<comment type="caution">
    <text evidence="2">The sequence shown here is derived from an EMBL/GenBank/DDBJ whole genome shotgun (WGS) entry which is preliminary data.</text>
</comment>
<accession>A0A9N9IRG6</accession>
<proteinExistence type="predicted"/>